<evidence type="ECO:0000313" key="1">
    <source>
        <dbReference type="EMBL" id="CAE7940611.1"/>
    </source>
</evidence>
<dbReference type="EMBL" id="CAJNJA010091807">
    <property type="protein sequence ID" value="CAE7940611.1"/>
    <property type="molecule type" value="Genomic_DNA"/>
</dbReference>
<keyword evidence="2" id="KW-1185">Reference proteome</keyword>
<comment type="caution">
    <text evidence="1">The sequence shown here is derived from an EMBL/GenBank/DDBJ whole genome shotgun (WGS) entry which is preliminary data.</text>
</comment>
<organism evidence="1 2">
    <name type="scientific">Symbiodinium necroappetens</name>
    <dbReference type="NCBI Taxonomy" id="1628268"/>
    <lineage>
        <taxon>Eukaryota</taxon>
        <taxon>Sar</taxon>
        <taxon>Alveolata</taxon>
        <taxon>Dinophyceae</taxon>
        <taxon>Suessiales</taxon>
        <taxon>Symbiodiniaceae</taxon>
        <taxon>Symbiodinium</taxon>
    </lineage>
</organism>
<dbReference type="OrthoDB" id="445252at2759"/>
<protein>
    <submittedName>
        <fullName evidence="1">Uncharacterized protein</fullName>
    </submittedName>
</protein>
<dbReference type="AlphaFoldDB" id="A0A813C7T1"/>
<accession>A0A813C7T1</accession>
<evidence type="ECO:0000313" key="2">
    <source>
        <dbReference type="Proteomes" id="UP000601435"/>
    </source>
</evidence>
<dbReference type="Proteomes" id="UP000601435">
    <property type="component" value="Unassembled WGS sequence"/>
</dbReference>
<name>A0A813C7T1_9DINO</name>
<reference evidence="1" key="1">
    <citation type="submission" date="2021-02" db="EMBL/GenBank/DDBJ databases">
        <authorList>
            <person name="Dougan E. K."/>
            <person name="Rhodes N."/>
            <person name="Thang M."/>
            <person name="Chan C."/>
        </authorList>
    </citation>
    <scope>NUCLEOTIDE SEQUENCE</scope>
</reference>
<proteinExistence type="predicted"/>
<sequence>MASFPTVGLYPGKVRQVRDQIRTALFRQALFKVQNVEVTYLDECKDARVLKRIVKSASPSLLGRMLDLRNPKDVAVLREELWTVDRCGQGADYKVRYYKEGGDGFSASVLPTSPKDCWRALRFYFSGD</sequence>
<gene>
    <name evidence="1" type="ORF">SNEC2469_LOCUS33952</name>
</gene>